<accession>A0A8X6I1M8</accession>
<organism evidence="1 2">
    <name type="scientific">Trichonephila clavata</name>
    <name type="common">Joro spider</name>
    <name type="synonym">Nephila clavata</name>
    <dbReference type="NCBI Taxonomy" id="2740835"/>
    <lineage>
        <taxon>Eukaryota</taxon>
        <taxon>Metazoa</taxon>
        <taxon>Ecdysozoa</taxon>
        <taxon>Arthropoda</taxon>
        <taxon>Chelicerata</taxon>
        <taxon>Arachnida</taxon>
        <taxon>Araneae</taxon>
        <taxon>Araneomorphae</taxon>
        <taxon>Entelegynae</taxon>
        <taxon>Araneoidea</taxon>
        <taxon>Nephilidae</taxon>
        <taxon>Trichonephila</taxon>
    </lineage>
</organism>
<proteinExistence type="predicted"/>
<sequence>MSNTNTERRNEDKQGQTEKLESIIQTISQSPSIYTFKVAKNIIGMWDVWAAQRQLEEIAIGSRIAQVSS</sequence>
<evidence type="ECO:0000313" key="2">
    <source>
        <dbReference type="Proteomes" id="UP000887116"/>
    </source>
</evidence>
<comment type="caution">
    <text evidence="1">The sequence shown here is derived from an EMBL/GenBank/DDBJ whole genome shotgun (WGS) entry which is preliminary data.</text>
</comment>
<dbReference type="AlphaFoldDB" id="A0A8X6I1M8"/>
<name>A0A8X6I1M8_TRICU</name>
<dbReference type="Proteomes" id="UP000887116">
    <property type="component" value="Unassembled WGS sequence"/>
</dbReference>
<gene>
    <name evidence="1" type="ORF">TNCT_181401</name>
</gene>
<evidence type="ECO:0000313" key="1">
    <source>
        <dbReference type="EMBL" id="GFR34051.1"/>
    </source>
</evidence>
<keyword evidence="2" id="KW-1185">Reference proteome</keyword>
<dbReference type="EMBL" id="BMAO01029807">
    <property type="protein sequence ID" value="GFR34051.1"/>
    <property type="molecule type" value="Genomic_DNA"/>
</dbReference>
<protein>
    <submittedName>
        <fullName evidence="1">Uncharacterized protein</fullName>
    </submittedName>
</protein>
<reference evidence="1" key="1">
    <citation type="submission" date="2020-07" db="EMBL/GenBank/DDBJ databases">
        <title>Multicomponent nature underlies the extraordinary mechanical properties of spider dragline silk.</title>
        <authorList>
            <person name="Kono N."/>
            <person name="Nakamura H."/>
            <person name="Mori M."/>
            <person name="Yoshida Y."/>
            <person name="Ohtoshi R."/>
            <person name="Malay A.D."/>
            <person name="Moran D.A.P."/>
            <person name="Tomita M."/>
            <person name="Numata K."/>
            <person name="Arakawa K."/>
        </authorList>
    </citation>
    <scope>NUCLEOTIDE SEQUENCE</scope>
</reference>